<dbReference type="Proteomes" id="UP001251870">
    <property type="component" value="Unassembled WGS sequence"/>
</dbReference>
<feature type="transmembrane region" description="Helical" evidence="7">
    <location>
        <begin position="184"/>
        <end position="203"/>
    </location>
</feature>
<feature type="transmembrane region" description="Helical" evidence="7">
    <location>
        <begin position="467"/>
        <end position="486"/>
    </location>
</feature>
<dbReference type="Gene3D" id="3.60.15.10">
    <property type="entry name" value="Ribonuclease Z/Hydroxyacylglutathione hydrolase-like"/>
    <property type="match status" value="1"/>
</dbReference>
<dbReference type="InterPro" id="IPR004477">
    <property type="entry name" value="ComEC_N"/>
</dbReference>
<dbReference type="SUPFAM" id="SSF56281">
    <property type="entry name" value="Metallo-hydrolase/oxidoreductase"/>
    <property type="match status" value="1"/>
</dbReference>
<name>A0ABU2DQB5_9MICC</name>
<keyword evidence="11" id="KW-1185">Reference proteome</keyword>
<evidence type="ECO:0000313" key="10">
    <source>
        <dbReference type="EMBL" id="MDR8018699.1"/>
    </source>
</evidence>
<feature type="domain" description="ComEC/Rec2-related protein" evidence="9">
    <location>
        <begin position="164"/>
        <end position="426"/>
    </location>
</feature>
<evidence type="ECO:0000256" key="7">
    <source>
        <dbReference type="SAM" id="Phobius"/>
    </source>
</evidence>
<feature type="region of interest" description="Disordered" evidence="6">
    <location>
        <begin position="1"/>
        <end position="27"/>
    </location>
</feature>
<evidence type="ECO:0000259" key="8">
    <source>
        <dbReference type="Pfam" id="PF00753"/>
    </source>
</evidence>
<sequence length="764" mass="81078">MESDRPVQVELRVTSDADRAQRRAPDGSLRLIAEAEVLRAELPDPQDQQSARREMQDLSYDVVLILQVPEDEEQAGTAAEGPEQMLRAGHRYQGMFRTAATEPGQRATALLFPFDEPMSGEFGLEALPADGWTQFTEVFNGMRAATAESASVAIGDGPSLLPGLVLGDRSLQSAELDEAMRTSGLSHLTAVSGANCALVLGALLGTLRMLRAPRWTSVPVCLVGLALFVMLVQPEPSVIRAAVMGSIGAMALFAGRGRASFSLLCVCVTVLLVYDPWFAVQPELQLSVASTAGIVLIGTPIRQLLERRLPVLVAAPLALAFSAQLFVTPVLLPLAEGVNTYAVPANMLAAPLVPLITVPGTFAAVLSTTLPLLSTGILWCSGLAAAGIGAVGRLTAQLPRSLAPWPQGPLGVVLVVLYVLACLILAHHLVRNRPRRGSERSVARRVSCDDVAASGERNVRNGGIGGAVLRVSIVAAAAGAVLGLVVPGARLLGTETGEQWRIALCDVGQADMVVVRTGPREAIVIDTGDDPALAHSCLQDLGVQTVETMMLTHEHQDHIGGAPGVLRGRDVEEVLHAGSAPWQPHQEVDFGDTPSEELEINRAVPGDSRSVGDANFPVRWQIWMADDHHPEPNDNSLVALVELVDPDAASPPGTAEDPLRLLITGDLEQEQTRRALEQERLPRHVDVLSVAHHGAANGGTEMLHALAPDIALIGVGEDNMYGHPAPVITDALDDIGARVYRTDLHGTVVLFFDDEALRAETVTG</sequence>
<dbReference type="InterPro" id="IPR036866">
    <property type="entry name" value="RibonucZ/Hydroxyglut_hydro"/>
</dbReference>
<dbReference type="PANTHER" id="PTHR30619">
    <property type="entry name" value="DNA INTERNALIZATION/COMPETENCE PROTEIN COMEC/REC2"/>
    <property type="match status" value="1"/>
</dbReference>
<comment type="caution">
    <text evidence="10">The sequence shown here is derived from an EMBL/GenBank/DDBJ whole genome shotgun (WGS) entry which is preliminary data.</text>
</comment>
<dbReference type="InterPro" id="IPR052159">
    <property type="entry name" value="Competence_DNA_uptake"/>
</dbReference>
<feature type="compositionally biased region" description="Basic and acidic residues" evidence="6">
    <location>
        <begin position="1"/>
        <end position="25"/>
    </location>
</feature>
<feature type="transmembrane region" description="Helical" evidence="7">
    <location>
        <begin position="215"/>
        <end position="232"/>
    </location>
</feature>
<dbReference type="PANTHER" id="PTHR30619:SF1">
    <property type="entry name" value="RECOMBINATION PROTEIN 2"/>
    <property type="match status" value="1"/>
</dbReference>
<gene>
    <name evidence="10" type="ORF">RIL96_03855</name>
</gene>
<evidence type="ECO:0000256" key="6">
    <source>
        <dbReference type="SAM" id="MobiDB-lite"/>
    </source>
</evidence>
<feature type="transmembrane region" description="Helical" evidence="7">
    <location>
        <begin position="312"/>
        <end position="332"/>
    </location>
</feature>
<proteinExistence type="predicted"/>
<keyword evidence="2" id="KW-1003">Cell membrane</keyword>
<keyword evidence="4 7" id="KW-1133">Transmembrane helix</keyword>
<dbReference type="Pfam" id="PF00753">
    <property type="entry name" value="Lactamase_B"/>
    <property type="match status" value="1"/>
</dbReference>
<feature type="transmembrane region" description="Helical" evidence="7">
    <location>
        <begin position="261"/>
        <end position="280"/>
    </location>
</feature>
<evidence type="ECO:0000256" key="2">
    <source>
        <dbReference type="ARBA" id="ARBA00022475"/>
    </source>
</evidence>
<dbReference type="RefSeq" id="WP_310547676.1">
    <property type="nucleotide sequence ID" value="NZ_JAVKGR010000002.1"/>
</dbReference>
<evidence type="ECO:0000259" key="9">
    <source>
        <dbReference type="Pfam" id="PF03772"/>
    </source>
</evidence>
<evidence type="ECO:0000256" key="3">
    <source>
        <dbReference type="ARBA" id="ARBA00022692"/>
    </source>
</evidence>
<reference evidence="10 11" key="1">
    <citation type="submission" date="2023-09" db="EMBL/GenBank/DDBJ databases">
        <title>Description of three actinobacteria isolated from air of manufacturing shop in a pharmaceutical factory.</title>
        <authorList>
            <person name="Zhang D.-F."/>
        </authorList>
    </citation>
    <scope>NUCLEOTIDE SEQUENCE [LARGE SCALE GENOMIC DNA]</scope>
    <source>
        <strain evidence="10 11">LY-0111</strain>
    </source>
</reference>
<protein>
    <submittedName>
        <fullName evidence="10">ComEC/Rec2 family competence protein</fullName>
    </submittedName>
</protein>
<evidence type="ECO:0000313" key="11">
    <source>
        <dbReference type="Proteomes" id="UP001251870"/>
    </source>
</evidence>
<evidence type="ECO:0000256" key="4">
    <source>
        <dbReference type="ARBA" id="ARBA00022989"/>
    </source>
</evidence>
<keyword evidence="3 7" id="KW-0812">Transmembrane</keyword>
<feature type="transmembrane region" description="Helical" evidence="7">
    <location>
        <begin position="352"/>
        <end position="370"/>
    </location>
</feature>
<dbReference type="EMBL" id="JAVKGR010000002">
    <property type="protein sequence ID" value="MDR8018699.1"/>
    <property type="molecule type" value="Genomic_DNA"/>
</dbReference>
<dbReference type="NCBIfam" id="TIGR00360">
    <property type="entry name" value="ComEC_N-term"/>
    <property type="match status" value="1"/>
</dbReference>
<evidence type="ECO:0000256" key="5">
    <source>
        <dbReference type="ARBA" id="ARBA00023136"/>
    </source>
</evidence>
<dbReference type="InterPro" id="IPR001279">
    <property type="entry name" value="Metallo-B-lactamas"/>
</dbReference>
<feature type="transmembrane region" description="Helical" evidence="7">
    <location>
        <begin position="286"/>
        <end position="305"/>
    </location>
</feature>
<organism evidence="10 11">
    <name type="scientific">Nesterenkonia aerolata</name>
    <dbReference type="NCBI Taxonomy" id="3074079"/>
    <lineage>
        <taxon>Bacteria</taxon>
        <taxon>Bacillati</taxon>
        <taxon>Actinomycetota</taxon>
        <taxon>Actinomycetes</taxon>
        <taxon>Micrococcales</taxon>
        <taxon>Micrococcaceae</taxon>
        <taxon>Nesterenkonia</taxon>
    </lineage>
</organism>
<dbReference type="Pfam" id="PF03772">
    <property type="entry name" value="Competence"/>
    <property type="match status" value="1"/>
</dbReference>
<feature type="transmembrane region" description="Helical" evidence="7">
    <location>
        <begin position="408"/>
        <end position="430"/>
    </location>
</feature>
<evidence type="ECO:0000256" key="1">
    <source>
        <dbReference type="ARBA" id="ARBA00004651"/>
    </source>
</evidence>
<feature type="transmembrane region" description="Helical" evidence="7">
    <location>
        <begin position="377"/>
        <end position="396"/>
    </location>
</feature>
<keyword evidence="5 7" id="KW-0472">Membrane</keyword>
<feature type="domain" description="Metallo-beta-lactamase" evidence="8">
    <location>
        <begin position="506"/>
        <end position="596"/>
    </location>
</feature>
<accession>A0ABU2DQB5</accession>
<comment type="subcellular location">
    <subcellularLocation>
        <location evidence="1">Cell membrane</location>
        <topology evidence="1">Multi-pass membrane protein</topology>
    </subcellularLocation>
</comment>